<feature type="compositionally biased region" description="Basic and acidic residues" evidence="1">
    <location>
        <begin position="184"/>
        <end position="200"/>
    </location>
</feature>
<dbReference type="Proteomes" id="UP000887226">
    <property type="component" value="Unassembled WGS sequence"/>
</dbReference>
<reference evidence="2" key="1">
    <citation type="journal article" date="2021" name="IMA Fungus">
        <title>Genomic characterization of three marine fungi, including Emericellopsis atlantica sp. nov. with signatures of a generalist lifestyle and marine biomass degradation.</title>
        <authorList>
            <person name="Hagestad O.C."/>
            <person name="Hou L."/>
            <person name="Andersen J.H."/>
            <person name="Hansen E.H."/>
            <person name="Altermark B."/>
            <person name="Li C."/>
            <person name="Kuhnert E."/>
            <person name="Cox R.J."/>
            <person name="Crous P.W."/>
            <person name="Spatafora J.W."/>
            <person name="Lail K."/>
            <person name="Amirebrahimi M."/>
            <person name="Lipzen A."/>
            <person name="Pangilinan J."/>
            <person name="Andreopoulos W."/>
            <person name="Hayes R.D."/>
            <person name="Ng V."/>
            <person name="Grigoriev I.V."/>
            <person name="Jackson S.A."/>
            <person name="Sutton T.D.S."/>
            <person name="Dobson A.D.W."/>
            <person name="Rama T."/>
        </authorList>
    </citation>
    <scope>NUCLEOTIDE SEQUENCE</scope>
    <source>
        <strain evidence="2">TRa3180A</strain>
    </source>
</reference>
<feature type="compositionally biased region" description="Basic and acidic residues" evidence="1">
    <location>
        <begin position="212"/>
        <end position="278"/>
    </location>
</feature>
<feature type="compositionally biased region" description="Basic and acidic residues" evidence="1">
    <location>
        <begin position="487"/>
        <end position="498"/>
    </location>
</feature>
<evidence type="ECO:0000313" key="3">
    <source>
        <dbReference type="Proteomes" id="UP000887226"/>
    </source>
</evidence>
<dbReference type="OrthoDB" id="5244639at2759"/>
<feature type="compositionally biased region" description="Low complexity" evidence="1">
    <location>
        <begin position="37"/>
        <end position="58"/>
    </location>
</feature>
<keyword evidence="3" id="KW-1185">Reference proteome</keyword>
<evidence type="ECO:0000313" key="2">
    <source>
        <dbReference type="EMBL" id="KAG9248303.1"/>
    </source>
</evidence>
<comment type="caution">
    <text evidence="2">The sequence shown here is derived from an EMBL/GenBank/DDBJ whole genome shotgun (WGS) entry which is preliminary data.</text>
</comment>
<accession>A0A9P7Z9Z2</accession>
<feature type="compositionally biased region" description="Low complexity" evidence="1">
    <location>
        <begin position="121"/>
        <end position="132"/>
    </location>
</feature>
<feature type="compositionally biased region" description="Polar residues" evidence="1">
    <location>
        <begin position="417"/>
        <end position="428"/>
    </location>
</feature>
<evidence type="ECO:0000256" key="1">
    <source>
        <dbReference type="SAM" id="MobiDB-lite"/>
    </source>
</evidence>
<organism evidence="2 3">
    <name type="scientific">Calycina marina</name>
    <dbReference type="NCBI Taxonomy" id="1763456"/>
    <lineage>
        <taxon>Eukaryota</taxon>
        <taxon>Fungi</taxon>
        <taxon>Dikarya</taxon>
        <taxon>Ascomycota</taxon>
        <taxon>Pezizomycotina</taxon>
        <taxon>Leotiomycetes</taxon>
        <taxon>Helotiales</taxon>
        <taxon>Pezizellaceae</taxon>
        <taxon>Calycina</taxon>
    </lineage>
</organism>
<feature type="region of interest" description="Disordered" evidence="1">
    <location>
        <begin position="1"/>
        <end position="830"/>
    </location>
</feature>
<dbReference type="EMBL" id="MU253751">
    <property type="protein sequence ID" value="KAG9248303.1"/>
    <property type="molecule type" value="Genomic_DNA"/>
</dbReference>
<feature type="compositionally biased region" description="Basic and acidic residues" evidence="1">
    <location>
        <begin position="106"/>
        <end position="120"/>
    </location>
</feature>
<feature type="compositionally biased region" description="Basic and acidic residues" evidence="1">
    <location>
        <begin position="159"/>
        <end position="172"/>
    </location>
</feature>
<dbReference type="AlphaFoldDB" id="A0A9P7Z9Z2"/>
<feature type="compositionally biased region" description="Low complexity" evidence="1">
    <location>
        <begin position="306"/>
        <end position="316"/>
    </location>
</feature>
<feature type="compositionally biased region" description="Basic residues" evidence="1">
    <location>
        <begin position="755"/>
        <end position="764"/>
    </location>
</feature>
<feature type="compositionally biased region" description="Polar residues" evidence="1">
    <location>
        <begin position="717"/>
        <end position="726"/>
    </location>
</feature>
<feature type="compositionally biased region" description="Basic and acidic residues" evidence="1">
    <location>
        <begin position="349"/>
        <end position="360"/>
    </location>
</feature>
<feature type="compositionally biased region" description="Basic and acidic residues" evidence="1">
    <location>
        <begin position="588"/>
        <end position="606"/>
    </location>
</feature>
<feature type="compositionally biased region" description="Basic and acidic residues" evidence="1">
    <location>
        <begin position="537"/>
        <end position="580"/>
    </location>
</feature>
<sequence>MGKAASADIANAKKGAGPSKDEIAIADKANLPEPSTKDTNTSSKLTSSSMKSSTLIKKPMGGKIADRLKAFETVTEAGPPLPPAPPAPPTGPLEDKKKSKTSKSLSKKEKEAEEEKEKPASPKNASKSKAVPGSFPDDEPEIVPDMPVEKKSTRKSKTGSKEKDMPNEEPKLEPAGPPTPPPESKSDPKSSKKERPRVVRDGSTWGSWGASARKDGDEKENKFSKDAKPAESPAKETKGKKPKEFDIKRSKSTKKPSEHQDDKVSSKGSSSDKADSRPPKSRGLSGLFGAAPPMSRSKSVSEKRPGTSGKTSSRRSSVMEGSGLMSPPPDTPSKAAKILGGTPGRLARSKSEKQSKPRGLEDDDDLVMVDNFGSPEKPSRDRKGKSKVYSDPFKAPSAVPMPPIDYDSPSWRKRSTIDSSANARYQQTRADDDIVMVDAGGPSDNLGGLKRTDSSAKKGGLGGMLGGFLSKSRPDNKRRSTAMTDDDGPRGLRREDRKIKRSGKGRSEVDDLDITMSGGVVEEDQEARREARRARRAEKEAIEKAGEEARKARDEERREKRKRQEEEAELKMREEKEARRVARRKARAREDEDRLATEAKDAERAERRRFRKGDRDGLTDGEGLTTEDPARLKKSDRRKSHMHGPAEEDEERRRRREERHRMRAMDTPKTSRRKSAPIVDSYFDSRSKPQIRDEYVPANGPAYQDSKRKKAGWPHSGTDSWVQETSDAPPPPEDAAPGEENNPVADEFADEDARRRLRRTRKHSKVDETDDEKRRRRRSERGAATVRSGEGSQGDGFRSSRKDSGFVDAASRAPSASGGLFSRFKRIAGV</sequence>
<feature type="compositionally biased region" description="Basic and acidic residues" evidence="1">
    <location>
        <begin position="683"/>
        <end position="695"/>
    </location>
</feature>
<protein>
    <submittedName>
        <fullName evidence="2">Uncharacterized protein</fullName>
    </submittedName>
</protein>
<name>A0A9P7Z9Z2_9HELO</name>
<gene>
    <name evidence="2" type="ORF">BJ878DRAFT_488618</name>
</gene>
<proteinExistence type="predicted"/>
<feature type="compositionally biased region" description="Pro residues" evidence="1">
    <location>
        <begin position="79"/>
        <end position="91"/>
    </location>
</feature>